<accession>A0A8J6UF28</accession>
<dbReference type="Pfam" id="PF00128">
    <property type="entry name" value="Alpha-amylase"/>
    <property type="match status" value="1"/>
</dbReference>
<keyword evidence="3" id="KW-1185">Reference proteome</keyword>
<evidence type="ECO:0000313" key="2">
    <source>
        <dbReference type="EMBL" id="MBD1390434.1"/>
    </source>
</evidence>
<dbReference type="InterPro" id="IPR006047">
    <property type="entry name" value="GH13_cat_dom"/>
</dbReference>
<dbReference type="SMART" id="SM00642">
    <property type="entry name" value="Aamy"/>
    <property type="match status" value="1"/>
</dbReference>
<dbReference type="PANTHER" id="PTHR47786:SF2">
    <property type="entry name" value="GLYCOSYL HYDROLASE FAMILY 13 CATALYTIC DOMAIN-CONTAINING PROTEIN"/>
    <property type="match status" value="1"/>
</dbReference>
<reference evidence="2" key="1">
    <citation type="submission" date="2020-09" db="EMBL/GenBank/DDBJ databases">
        <title>A novel bacterium of genus Neiella, isolated from South China Sea.</title>
        <authorList>
            <person name="Huang H."/>
            <person name="Mo K."/>
            <person name="Hu Y."/>
        </authorList>
    </citation>
    <scope>NUCLEOTIDE SEQUENCE</scope>
    <source>
        <strain evidence="2">HB171785</strain>
    </source>
</reference>
<organism evidence="2 3">
    <name type="scientific">Neiella litorisoli</name>
    <dbReference type="NCBI Taxonomy" id="2771431"/>
    <lineage>
        <taxon>Bacteria</taxon>
        <taxon>Pseudomonadati</taxon>
        <taxon>Pseudomonadota</taxon>
        <taxon>Gammaproteobacteria</taxon>
        <taxon>Alteromonadales</taxon>
        <taxon>Echinimonadaceae</taxon>
        <taxon>Neiella</taxon>
    </lineage>
</organism>
<evidence type="ECO:0000259" key="1">
    <source>
        <dbReference type="SMART" id="SM00642"/>
    </source>
</evidence>
<evidence type="ECO:0000313" key="3">
    <source>
        <dbReference type="Proteomes" id="UP000638014"/>
    </source>
</evidence>
<sequence>MSPSSSPHPLLLQINTRVEVNRLSQQLGRPATLDDIDEQQIGCWQDAGYQWIWLLGVWQTGLASQQVSRNHPAWQQEYRETLVDLTEQDIGGSCFAIADYQVHHDLGGPEALAKLRQRLAQRGLKLMLDFVPNHIALDHPWVSQTPAMVINASEQQLCLQPGNYCRLSNGPIIAYGRDPHLPGWPDTAQLDYSQPAVQQAMMTTLQHIADQCDGVRCDMAMLQLPEVFARTWGLAMAPFWPQAIAQVKQHHPDFIFMAEVYWDMEWPLLQQGFDYAYDKRLYDRLFSHQAEAIHAHLSADLNYQRQLVRFIENHDEARVSQQLSAEQHRAAALIALTAPGCRFIHQGQQLGYRARITPHLIRGPNEPTDAHLAAFYQQLLSCLREPVMHFGDWQLCHCDLAWPDNHSCQRIIAMSWHQADEQFLVVVNYAADASQGYLRGPFIPRQSEQLEFSDLLSDACYVRDNRQLQQQGLYLDLPAWGYHLFQVSAKAN</sequence>
<dbReference type="InterPro" id="IPR017853">
    <property type="entry name" value="GH"/>
</dbReference>
<dbReference type="EMBL" id="JACXAF010000018">
    <property type="protein sequence ID" value="MBD1390434.1"/>
    <property type="molecule type" value="Genomic_DNA"/>
</dbReference>
<dbReference type="Proteomes" id="UP000638014">
    <property type="component" value="Unassembled WGS sequence"/>
</dbReference>
<dbReference type="Gene3D" id="3.20.20.80">
    <property type="entry name" value="Glycosidases"/>
    <property type="match status" value="1"/>
</dbReference>
<comment type="caution">
    <text evidence="2">The sequence shown here is derived from an EMBL/GenBank/DDBJ whole genome shotgun (WGS) entry which is preliminary data.</text>
</comment>
<protein>
    <submittedName>
        <fullName evidence="2">Alpha-amylase</fullName>
    </submittedName>
</protein>
<dbReference type="RefSeq" id="WP_191145504.1">
    <property type="nucleotide sequence ID" value="NZ_JACXAF010000018.1"/>
</dbReference>
<dbReference type="AlphaFoldDB" id="A0A8J6UF28"/>
<name>A0A8J6UF28_9GAMM</name>
<gene>
    <name evidence="2" type="ORF">IC617_13415</name>
</gene>
<feature type="domain" description="Glycosyl hydrolase family 13 catalytic" evidence="1">
    <location>
        <begin position="80"/>
        <end position="384"/>
    </location>
</feature>
<dbReference type="SUPFAM" id="SSF51445">
    <property type="entry name" value="(Trans)glycosidases"/>
    <property type="match status" value="1"/>
</dbReference>
<dbReference type="PANTHER" id="PTHR47786">
    <property type="entry name" value="ALPHA-1,4-GLUCAN:MALTOSE-1-PHOSPHATE MALTOSYLTRANSFERASE"/>
    <property type="match status" value="1"/>
</dbReference>
<proteinExistence type="predicted"/>
<dbReference type="CDD" id="cd11347">
    <property type="entry name" value="AmyAc_1"/>
    <property type="match status" value="1"/>
</dbReference>
<dbReference type="GO" id="GO:0005975">
    <property type="term" value="P:carbohydrate metabolic process"/>
    <property type="evidence" value="ECO:0007669"/>
    <property type="project" value="InterPro"/>
</dbReference>